<evidence type="ECO:0000256" key="1">
    <source>
        <dbReference type="SAM" id="Phobius"/>
    </source>
</evidence>
<reference evidence="3 4" key="1">
    <citation type="journal article" date="2015" name="Microbiome">
        <title>Genomic resolution of linkages in carbon, nitrogen, and sulfur cycling among widespread estuary sediment bacteria.</title>
        <authorList>
            <person name="Baker B.J."/>
            <person name="Lazar C.S."/>
            <person name="Teske A.P."/>
            <person name="Dick G.J."/>
        </authorList>
    </citation>
    <scope>NUCLEOTIDE SEQUENCE [LARGE SCALE GENOMIC DNA]</scope>
    <source>
        <strain evidence="3">DG_54_3</strain>
    </source>
</reference>
<dbReference type="PANTHER" id="PTHR41771">
    <property type="entry name" value="MEMBRANE PROTEIN-RELATED"/>
    <property type="match status" value="1"/>
</dbReference>
<feature type="transmembrane region" description="Helical" evidence="1">
    <location>
        <begin position="310"/>
        <end position="328"/>
    </location>
</feature>
<evidence type="ECO:0000313" key="4">
    <source>
        <dbReference type="Proteomes" id="UP000051861"/>
    </source>
</evidence>
<dbReference type="InterPro" id="IPR012507">
    <property type="entry name" value="YibE_F"/>
</dbReference>
<feature type="chain" id="PRO_5006640363" description="YibE/F family protein" evidence="2">
    <location>
        <begin position="23"/>
        <end position="377"/>
    </location>
</feature>
<evidence type="ECO:0000313" key="3">
    <source>
        <dbReference type="EMBL" id="KPJ68890.1"/>
    </source>
</evidence>
<dbReference type="Proteomes" id="UP000051861">
    <property type="component" value="Unassembled WGS sequence"/>
</dbReference>
<keyword evidence="2" id="KW-0732">Signal</keyword>
<feature type="transmembrane region" description="Helical" evidence="1">
    <location>
        <begin position="202"/>
        <end position="222"/>
    </location>
</feature>
<gene>
    <name evidence="3" type="ORF">AMJ44_05240</name>
</gene>
<proteinExistence type="predicted"/>
<evidence type="ECO:0008006" key="5">
    <source>
        <dbReference type="Google" id="ProtNLM"/>
    </source>
</evidence>
<feature type="transmembrane region" description="Helical" evidence="1">
    <location>
        <begin position="152"/>
        <end position="170"/>
    </location>
</feature>
<feature type="transmembrane region" description="Helical" evidence="1">
    <location>
        <begin position="176"/>
        <end position="195"/>
    </location>
</feature>
<accession>A0A0S7Y2S5</accession>
<feature type="transmembrane region" description="Helical" evidence="1">
    <location>
        <begin position="252"/>
        <end position="273"/>
    </location>
</feature>
<keyword evidence="1" id="KW-1133">Transmembrane helix</keyword>
<organism evidence="3 4">
    <name type="scientific">candidate division WOR-1 bacterium DG_54_3</name>
    <dbReference type="NCBI Taxonomy" id="1703775"/>
    <lineage>
        <taxon>Bacteria</taxon>
        <taxon>Bacillati</taxon>
        <taxon>Saganbacteria</taxon>
    </lineage>
</organism>
<protein>
    <recommendedName>
        <fullName evidence="5">YibE/F family protein</fullName>
    </recommendedName>
</protein>
<dbReference type="AlphaFoldDB" id="A0A0S7Y2S5"/>
<feature type="transmembrane region" description="Helical" evidence="1">
    <location>
        <begin position="348"/>
        <end position="370"/>
    </location>
</feature>
<keyword evidence="1" id="KW-0812">Transmembrane</keyword>
<dbReference type="Pfam" id="PF07907">
    <property type="entry name" value="YibE_F"/>
    <property type="match status" value="1"/>
</dbReference>
<dbReference type="PANTHER" id="PTHR41771:SF1">
    <property type="entry name" value="MEMBRANE PROTEIN"/>
    <property type="match status" value="1"/>
</dbReference>
<dbReference type="EMBL" id="LIZX01000037">
    <property type="protein sequence ID" value="KPJ68890.1"/>
    <property type="molecule type" value="Genomic_DNA"/>
</dbReference>
<evidence type="ECO:0000256" key="2">
    <source>
        <dbReference type="SAM" id="SignalP"/>
    </source>
</evidence>
<comment type="caution">
    <text evidence="3">The sequence shown here is derived from an EMBL/GenBank/DDBJ whole genome shotgun (WGS) entry which is preliminary data.</text>
</comment>
<sequence length="377" mass="40666">MNKYIKHAFGIIIFLLSAFLSAALADSIPQPKYVKAKVLEVETFENEGLAESQIKEISQDIVLKILSGKFKNKVIFVEHMASSMMGGEIILKPGDKVILYVDENPSPAESPDGSPLFHVADYARDVPIFWLAFLYAFLLIIIGGLKGFKSLISLLITIALIFLILFPFTLWGFNPLLVSIFIAGTVSLIVFRIIGGKSAKSLSAAIGTILGVAIAGILAFAVGKMMHLTGMSTEESRILLYSMNLKIDYQGLLFGSILLGALGAVMDIGMSIASAVDEVRKVHPDANFQNLFNAGMNVGRDVMGTMSNTLILAYTGSALPLLLLLVANQVALSKLLNLEMIASEVVRALAGSIGLVLCIPITALVSAYMYSKERKEV</sequence>
<keyword evidence="1" id="KW-0472">Membrane</keyword>
<feature type="signal peptide" evidence="2">
    <location>
        <begin position="1"/>
        <end position="22"/>
    </location>
</feature>
<name>A0A0S7Y2S5_UNCSA</name>
<feature type="transmembrane region" description="Helical" evidence="1">
    <location>
        <begin position="128"/>
        <end position="145"/>
    </location>
</feature>